<evidence type="ECO:0000256" key="2">
    <source>
        <dbReference type="ARBA" id="ARBA00023125"/>
    </source>
</evidence>
<dbReference type="InterPro" id="IPR001647">
    <property type="entry name" value="HTH_TetR"/>
</dbReference>
<feature type="domain" description="HTH tetR-type" evidence="5">
    <location>
        <begin position="8"/>
        <end position="68"/>
    </location>
</feature>
<dbReference type="Proteomes" id="UP000257706">
    <property type="component" value="Unassembled WGS sequence"/>
</dbReference>
<comment type="caution">
    <text evidence="7">The sequence shown here is derived from an EMBL/GenBank/DDBJ whole genome shotgun (WGS) entry which is preliminary data.</text>
</comment>
<dbReference type="GO" id="GO:0003700">
    <property type="term" value="F:DNA-binding transcription factor activity"/>
    <property type="evidence" value="ECO:0007669"/>
    <property type="project" value="TreeGrafter"/>
</dbReference>
<dbReference type="PROSITE" id="PS50977">
    <property type="entry name" value="HTH_TETR_2"/>
    <property type="match status" value="1"/>
</dbReference>
<organism evidence="7 8">
    <name type="scientific">Tistrella mobilis</name>
    <dbReference type="NCBI Taxonomy" id="171437"/>
    <lineage>
        <taxon>Bacteria</taxon>
        <taxon>Pseudomonadati</taxon>
        <taxon>Pseudomonadota</taxon>
        <taxon>Alphaproteobacteria</taxon>
        <taxon>Geminicoccales</taxon>
        <taxon>Geminicoccaceae</taxon>
        <taxon>Tistrella</taxon>
    </lineage>
</organism>
<evidence type="ECO:0000313" key="7">
    <source>
        <dbReference type="EMBL" id="KYO57910.1"/>
    </source>
</evidence>
<sequence>MAPRTDHDETRVRIADVAEELFRRLGYAKTTVADIAAELGMSPANVYRFFPSKGAIVESICSRYLEEVVVLCDRIADRPEPAAARIEALVLGVLDYHRRIVLREQRIHDVVVIAIRENWQAILAHKDRIRTVMARILADGVRRGEFPGLDAEDAASALLSAGTRFCHPMMIADHLDDDLDAEARQMLRYLLAGFATAGRPAG</sequence>
<evidence type="ECO:0000313" key="9">
    <source>
        <dbReference type="Proteomes" id="UP000257706"/>
    </source>
</evidence>
<dbReference type="EMBL" id="DMAI01000352">
    <property type="protein sequence ID" value="HAE49970.1"/>
    <property type="molecule type" value="Genomic_DNA"/>
</dbReference>
<protein>
    <submittedName>
        <fullName evidence="6">TetR/AcrR family transcriptional regulator</fullName>
    </submittedName>
</protein>
<dbReference type="RefSeq" id="WP_014744900.1">
    <property type="nucleotide sequence ID" value="NZ_CP121027.1"/>
</dbReference>
<dbReference type="Proteomes" id="UP000075787">
    <property type="component" value="Unassembled WGS sequence"/>
</dbReference>
<dbReference type="EMBL" id="LPZR01000001">
    <property type="protein sequence ID" value="KYO57910.1"/>
    <property type="molecule type" value="Genomic_DNA"/>
</dbReference>
<dbReference type="PANTHER" id="PTHR30055:SF151">
    <property type="entry name" value="TRANSCRIPTIONAL REGULATORY PROTEIN"/>
    <property type="match status" value="1"/>
</dbReference>
<reference evidence="6 9" key="2">
    <citation type="journal article" date="2018" name="Nat. Biotechnol.">
        <title>A standardized bacterial taxonomy based on genome phylogeny substantially revises the tree of life.</title>
        <authorList>
            <person name="Parks D.H."/>
            <person name="Chuvochina M."/>
            <person name="Waite D.W."/>
            <person name="Rinke C."/>
            <person name="Skarshewski A."/>
            <person name="Chaumeil P.A."/>
            <person name="Hugenholtz P."/>
        </authorList>
    </citation>
    <scope>NUCLEOTIDE SEQUENCE [LARGE SCALE GENOMIC DNA]</scope>
    <source>
        <strain evidence="6">UBA8739</strain>
    </source>
</reference>
<evidence type="ECO:0000313" key="6">
    <source>
        <dbReference type="EMBL" id="HAE49970.1"/>
    </source>
</evidence>
<dbReference type="InterPro" id="IPR009057">
    <property type="entry name" value="Homeodomain-like_sf"/>
</dbReference>
<dbReference type="SUPFAM" id="SSF48498">
    <property type="entry name" value="Tetracyclin repressor-like, C-terminal domain"/>
    <property type="match status" value="1"/>
</dbReference>
<dbReference type="PANTHER" id="PTHR30055">
    <property type="entry name" value="HTH-TYPE TRANSCRIPTIONAL REGULATOR RUTR"/>
    <property type="match status" value="1"/>
</dbReference>
<evidence type="ECO:0000259" key="5">
    <source>
        <dbReference type="PROSITE" id="PS50977"/>
    </source>
</evidence>
<dbReference type="InterPro" id="IPR041478">
    <property type="entry name" value="TetR_C_27"/>
</dbReference>
<dbReference type="InterPro" id="IPR050109">
    <property type="entry name" value="HTH-type_TetR-like_transc_reg"/>
</dbReference>
<evidence type="ECO:0000256" key="3">
    <source>
        <dbReference type="ARBA" id="ARBA00023163"/>
    </source>
</evidence>
<evidence type="ECO:0000313" key="8">
    <source>
        <dbReference type="Proteomes" id="UP000075787"/>
    </source>
</evidence>
<keyword evidence="3" id="KW-0804">Transcription</keyword>
<dbReference type="InterPro" id="IPR036271">
    <property type="entry name" value="Tet_transcr_reg_TetR-rel_C_sf"/>
</dbReference>
<evidence type="ECO:0000256" key="1">
    <source>
        <dbReference type="ARBA" id="ARBA00023015"/>
    </source>
</evidence>
<keyword evidence="2 4" id="KW-0238">DNA-binding</keyword>
<dbReference type="Pfam" id="PF17935">
    <property type="entry name" value="TetR_C_27"/>
    <property type="match status" value="1"/>
</dbReference>
<dbReference type="SUPFAM" id="SSF46689">
    <property type="entry name" value="Homeodomain-like"/>
    <property type="match status" value="1"/>
</dbReference>
<reference evidence="7 8" key="1">
    <citation type="submission" date="2015-12" db="EMBL/GenBank/DDBJ databases">
        <title>Genome sequence of Tistrella mobilis MCCC 1A02139.</title>
        <authorList>
            <person name="Lu L."/>
            <person name="Lai Q."/>
            <person name="Shao Z."/>
            <person name="Qian P."/>
        </authorList>
    </citation>
    <scope>NUCLEOTIDE SEQUENCE [LARGE SCALE GENOMIC DNA]</scope>
    <source>
        <strain evidence="7 8">MCCC 1A02139</strain>
    </source>
</reference>
<dbReference type="OrthoDB" id="9802802at2"/>
<feature type="DNA-binding region" description="H-T-H motif" evidence="4">
    <location>
        <begin position="31"/>
        <end position="50"/>
    </location>
</feature>
<dbReference type="AlphaFoldDB" id="A0A162M351"/>
<gene>
    <name evidence="7" type="ORF">AUP44_00280</name>
    <name evidence="6" type="ORF">DCK97_21380</name>
</gene>
<dbReference type="Gene3D" id="1.10.357.10">
    <property type="entry name" value="Tetracycline Repressor, domain 2"/>
    <property type="match status" value="1"/>
</dbReference>
<evidence type="ECO:0000256" key="4">
    <source>
        <dbReference type="PROSITE-ProRule" id="PRU00335"/>
    </source>
</evidence>
<accession>A0A162M351</accession>
<dbReference type="GeneID" id="97242185"/>
<proteinExistence type="predicted"/>
<dbReference type="PRINTS" id="PR00455">
    <property type="entry name" value="HTHTETR"/>
</dbReference>
<dbReference type="OMA" id="PLDEVCM"/>
<dbReference type="GO" id="GO:0000976">
    <property type="term" value="F:transcription cis-regulatory region binding"/>
    <property type="evidence" value="ECO:0007669"/>
    <property type="project" value="TreeGrafter"/>
</dbReference>
<keyword evidence="1" id="KW-0805">Transcription regulation</keyword>
<name>A0A162M351_9PROT</name>
<dbReference type="Pfam" id="PF00440">
    <property type="entry name" value="TetR_N"/>
    <property type="match status" value="1"/>
</dbReference>